<dbReference type="RefSeq" id="WP_130600923.1">
    <property type="nucleotide sequence ID" value="NZ_CP036200.1"/>
</dbReference>
<proteinExistence type="predicted"/>
<dbReference type="PROSITE" id="PS00678">
    <property type="entry name" value="WD_REPEATS_1"/>
    <property type="match status" value="1"/>
</dbReference>
<dbReference type="Proteomes" id="UP000291106">
    <property type="component" value="Chromosome"/>
</dbReference>
<evidence type="ECO:0000256" key="2">
    <source>
        <dbReference type="ARBA" id="ARBA00022737"/>
    </source>
</evidence>
<sequence length="319" mass="34738">MPRILLLICCALTLMACQPKTKEFQAITTDAVYNADLSQDAQLLLISTANTGLQLWDLKQKSPRYNWNHGQENQANDVIDVAISPNNQFAASMTKDSLVIWQINDGQAVGWWSLPATARSITTADNGHTLVGLSNGSVMSLSVVQNKLIEFLGHQEKINSVAINAAGTLALSGGNDGKVILWETQTGQPLQEWQLDSRITKVLLNNAGTRSFASDITGNANIWQSGDGKKISSLDIKRRQINFSAAKFVSDDSQLLTGTPAKDVMLWDSQTGQLLGKWQAQVTKTTKNRGAVVYSVAMTQPDKIISFSSKGLLETFSPK</sequence>
<dbReference type="Pfam" id="PF00400">
    <property type="entry name" value="WD40"/>
    <property type="match status" value="1"/>
</dbReference>
<dbReference type="OrthoDB" id="6192037at2"/>
<dbReference type="PROSITE" id="PS50294">
    <property type="entry name" value="WD_REPEATS_REGION"/>
    <property type="match status" value="1"/>
</dbReference>
<gene>
    <name evidence="4" type="ORF">EXU30_13655</name>
</gene>
<dbReference type="SUPFAM" id="SSF50998">
    <property type="entry name" value="Quinoprotein alcohol dehydrogenase-like"/>
    <property type="match status" value="1"/>
</dbReference>
<keyword evidence="1 3" id="KW-0853">WD repeat</keyword>
<dbReference type="PANTHER" id="PTHR19848:SF8">
    <property type="entry name" value="F-BOX AND WD REPEAT DOMAIN CONTAINING 7"/>
    <property type="match status" value="1"/>
</dbReference>
<dbReference type="PANTHER" id="PTHR19848">
    <property type="entry name" value="WD40 REPEAT PROTEIN"/>
    <property type="match status" value="1"/>
</dbReference>
<name>A0A411PJF1_9GAMM</name>
<keyword evidence="2" id="KW-0677">Repeat</keyword>
<evidence type="ECO:0000313" key="5">
    <source>
        <dbReference type="Proteomes" id="UP000291106"/>
    </source>
</evidence>
<feature type="repeat" description="WD" evidence="3">
    <location>
        <begin position="151"/>
        <end position="192"/>
    </location>
</feature>
<dbReference type="PROSITE" id="PS50082">
    <property type="entry name" value="WD_REPEATS_2"/>
    <property type="match status" value="1"/>
</dbReference>
<evidence type="ECO:0000256" key="3">
    <source>
        <dbReference type="PROSITE-ProRule" id="PRU00221"/>
    </source>
</evidence>
<dbReference type="EMBL" id="CP036200">
    <property type="protein sequence ID" value="QBF83624.1"/>
    <property type="molecule type" value="Genomic_DNA"/>
</dbReference>
<dbReference type="KEGG" id="smai:EXU30_13655"/>
<dbReference type="InterPro" id="IPR019775">
    <property type="entry name" value="WD40_repeat_CS"/>
</dbReference>
<accession>A0A411PJF1</accession>
<dbReference type="PROSITE" id="PS51257">
    <property type="entry name" value="PROKAR_LIPOPROTEIN"/>
    <property type="match status" value="1"/>
</dbReference>
<dbReference type="SMART" id="SM00320">
    <property type="entry name" value="WD40"/>
    <property type="match status" value="5"/>
</dbReference>
<evidence type="ECO:0000313" key="4">
    <source>
        <dbReference type="EMBL" id="QBF83624.1"/>
    </source>
</evidence>
<dbReference type="AlphaFoldDB" id="A0A411PJF1"/>
<reference evidence="4 5" key="1">
    <citation type="submission" date="2019-02" db="EMBL/GenBank/DDBJ databases">
        <title>Shewanella sp. D4-2 isolated from Dokdo Island.</title>
        <authorList>
            <person name="Baek K."/>
        </authorList>
    </citation>
    <scope>NUCLEOTIDE SEQUENCE [LARGE SCALE GENOMIC DNA]</scope>
    <source>
        <strain evidence="4 5">D4-2</strain>
    </source>
</reference>
<organism evidence="4 5">
    <name type="scientific">Shewanella maritima</name>
    <dbReference type="NCBI Taxonomy" id="2520507"/>
    <lineage>
        <taxon>Bacteria</taxon>
        <taxon>Pseudomonadati</taxon>
        <taxon>Pseudomonadota</taxon>
        <taxon>Gammaproteobacteria</taxon>
        <taxon>Alteromonadales</taxon>
        <taxon>Shewanellaceae</taxon>
        <taxon>Shewanella</taxon>
    </lineage>
</organism>
<protein>
    <recommendedName>
        <fullName evidence="6">WD40 repeat domain-containing protein</fullName>
    </recommendedName>
</protein>
<dbReference type="InterPro" id="IPR001680">
    <property type="entry name" value="WD40_rpt"/>
</dbReference>
<dbReference type="InterPro" id="IPR011047">
    <property type="entry name" value="Quinoprotein_ADH-like_sf"/>
</dbReference>
<evidence type="ECO:0000256" key="1">
    <source>
        <dbReference type="ARBA" id="ARBA00022574"/>
    </source>
</evidence>
<evidence type="ECO:0008006" key="6">
    <source>
        <dbReference type="Google" id="ProtNLM"/>
    </source>
</evidence>
<keyword evidence="5" id="KW-1185">Reference proteome</keyword>
<dbReference type="Gene3D" id="2.130.10.10">
    <property type="entry name" value="YVTN repeat-like/Quinoprotein amine dehydrogenase"/>
    <property type="match status" value="2"/>
</dbReference>
<dbReference type="InterPro" id="IPR015943">
    <property type="entry name" value="WD40/YVTN_repeat-like_dom_sf"/>
</dbReference>